<gene>
    <name evidence="2" type="ORF">NDU88_002225</name>
</gene>
<proteinExistence type="predicted"/>
<organism evidence="2 3">
    <name type="scientific">Pleurodeles waltl</name>
    <name type="common">Iberian ribbed newt</name>
    <dbReference type="NCBI Taxonomy" id="8319"/>
    <lineage>
        <taxon>Eukaryota</taxon>
        <taxon>Metazoa</taxon>
        <taxon>Chordata</taxon>
        <taxon>Craniata</taxon>
        <taxon>Vertebrata</taxon>
        <taxon>Euteleostomi</taxon>
        <taxon>Amphibia</taxon>
        <taxon>Batrachia</taxon>
        <taxon>Caudata</taxon>
        <taxon>Salamandroidea</taxon>
        <taxon>Salamandridae</taxon>
        <taxon>Pleurodelinae</taxon>
        <taxon>Pleurodeles</taxon>
    </lineage>
</organism>
<dbReference type="Proteomes" id="UP001066276">
    <property type="component" value="Chromosome 5"/>
</dbReference>
<dbReference type="AlphaFoldDB" id="A0AAV7RBA0"/>
<reference evidence="2" key="1">
    <citation type="journal article" date="2022" name="bioRxiv">
        <title>Sequencing and chromosome-scale assembly of the giantPleurodeles waltlgenome.</title>
        <authorList>
            <person name="Brown T."/>
            <person name="Elewa A."/>
            <person name="Iarovenko S."/>
            <person name="Subramanian E."/>
            <person name="Araus A.J."/>
            <person name="Petzold A."/>
            <person name="Susuki M."/>
            <person name="Suzuki K.-i.T."/>
            <person name="Hayashi T."/>
            <person name="Toyoda A."/>
            <person name="Oliveira C."/>
            <person name="Osipova E."/>
            <person name="Leigh N.D."/>
            <person name="Simon A."/>
            <person name="Yun M.H."/>
        </authorList>
    </citation>
    <scope>NUCLEOTIDE SEQUENCE</scope>
    <source>
        <strain evidence="2">20211129_DDA</strain>
        <tissue evidence="2">Liver</tissue>
    </source>
</reference>
<protein>
    <submittedName>
        <fullName evidence="2">Uncharacterized protein</fullName>
    </submittedName>
</protein>
<name>A0AAV7RBA0_PLEWA</name>
<keyword evidence="3" id="KW-1185">Reference proteome</keyword>
<feature type="region of interest" description="Disordered" evidence="1">
    <location>
        <begin position="1"/>
        <end position="60"/>
    </location>
</feature>
<sequence>MTAAATPDEALRSGTRARGPRPSINPYGRPAEAAPRPPSLSRPGTYSCNTEDAAVRLPTANRKQALRRILHLHTLSKSKPYPTPKFPS</sequence>
<evidence type="ECO:0000313" key="3">
    <source>
        <dbReference type="Proteomes" id="UP001066276"/>
    </source>
</evidence>
<comment type="caution">
    <text evidence="2">The sequence shown here is derived from an EMBL/GenBank/DDBJ whole genome shotgun (WGS) entry which is preliminary data.</text>
</comment>
<dbReference type="EMBL" id="JANPWB010000009">
    <property type="protein sequence ID" value="KAJ1149415.1"/>
    <property type="molecule type" value="Genomic_DNA"/>
</dbReference>
<accession>A0AAV7RBA0</accession>
<evidence type="ECO:0000313" key="2">
    <source>
        <dbReference type="EMBL" id="KAJ1149415.1"/>
    </source>
</evidence>
<evidence type="ECO:0000256" key="1">
    <source>
        <dbReference type="SAM" id="MobiDB-lite"/>
    </source>
</evidence>